<feature type="chain" id="PRO_5028290235" description="Bactericidal permeability-increasing protein" evidence="4">
    <location>
        <begin position="20"/>
        <end position="463"/>
    </location>
</feature>
<name>A0A6P7YX43_9AMPH</name>
<dbReference type="Gene3D" id="3.15.10.10">
    <property type="entry name" value="Bactericidal permeability-increasing protein, domain 1"/>
    <property type="match status" value="1"/>
</dbReference>
<organism evidence="7 8">
    <name type="scientific">Microcaecilia unicolor</name>
    <dbReference type="NCBI Taxonomy" id="1415580"/>
    <lineage>
        <taxon>Eukaryota</taxon>
        <taxon>Metazoa</taxon>
        <taxon>Chordata</taxon>
        <taxon>Craniata</taxon>
        <taxon>Vertebrata</taxon>
        <taxon>Euteleostomi</taxon>
        <taxon>Amphibia</taxon>
        <taxon>Gymnophiona</taxon>
        <taxon>Siphonopidae</taxon>
        <taxon>Microcaecilia</taxon>
    </lineage>
</organism>
<dbReference type="InterPro" id="IPR017942">
    <property type="entry name" value="Lipid-bd_serum_glycop_N"/>
</dbReference>
<keyword evidence="2 3" id="KW-1015">Disulfide bond</keyword>
<keyword evidence="3" id="KW-0044">Antibiotic</keyword>
<keyword evidence="3" id="KW-0391">Immunity</keyword>
<dbReference type="InParanoid" id="A0A6P7YX43"/>
<dbReference type="KEGG" id="muo:115476020"/>
<proteinExistence type="inferred from homology"/>
<keyword evidence="3" id="KW-0399">Innate immunity</keyword>
<feature type="domain" description="Lipid-binding serum glycoprotein C-terminal" evidence="6">
    <location>
        <begin position="260"/>
        <end position="454"/>
    </location>
</feature>
<dbReference type="SUPFAM" id="SSF55394">
    <property type="entry name" value="Bactericidal permeability-increasing protein, BPI"/>
    <property type="match status" value="2"/>
</dbReference>
<sequence>MWKISCFVLFVTVFTLSRCDDPGLKLRIFQKGLDNANGAVKEFLENKIRDLRVGKLIGYGNGSLQFNISYTKLLNFTIINSSMTLVPYTGIQITISNSNATINSVWKVRNETSEVKNITVMKVSEASITMVINISKNDPEYPLFSVVNCTTDIKKIDIKLGNAIEPMFANYKEELNNEVLSLLNPQVCRAVTENFELWTTNISTFSGRYDVNRYVGINYQLVNSPVFTEKYFDVNINGSFYAINGTDRPVAPADFPFLDSNDSAMCIGISEAALNSVAQAYYDARFFRLTFTHPMINKSVAEWNGEQNSIYARGILNATKAPEFILNPKNITMNFNADLLLVTKEPNKTRVLVVTINTESSISATVSISEANSTLNVSGSLTLNSLDLNVISNQTTTNTKDEELKKSMKEFLEKPLMEYFNSKMKQGFNFTNFPFLNLVNPTLDTGEKSIQINTDAEYNTTTW</sequence>
<evidence type="ECO:0000256" key="1">
    <source>
        <dbReference type="ARBA" id="ARBA00007292"/>
    </source>
</evidence>
<feature type="domain" description="Lipid-binding serum glycoprotein N-terminal" evidence="5">
    <location>
        <begin position="27"/>
        <end position="245"/>
    </location>
</feature>
<dbReference type="SMART" id="SM00329">
    <property type="entry name" value="BPI2"/>
    <property type="match status" value="1"/>
</dbReference>
<protein>
    <recommendedName>
        <fullName evidence="3">Bactericidal permeability-increasing protein</fullName>
        <shortName evidence="3">BPI</shortName>
    </recommendedName>
</protein>
<dbReference type="PANTHER" id="PTHR10504:SF147">
    <property type="entry name" value="BACTERICIDAL PERMEABILITY-INCREASING PROTEIN"/>
    <property type="match status" value="1"/>
</dbReference>
<dbReference type="PANTHER" id="PTHR10504">
    <property type="entry name" value="BACTERICIDAL PERMEABILITY-INCREASING BPI PROTEIN-RELATED"/>
    <property type="match status" value="1"/>
</dbReference>
<comment type="subcellular location">
    <subcellularLocation>
        <location evidence="3">Secreted</location>
    </subcellularLocation>
</comment>
<dbReference type="Gene3D" id="3.15.20.10">
    <property type="entry name" value="Bactericidal permeability-increasing protein, domain 2"/>
    <property type="match status" value="2"/>
</dbReference>
<dbReference type="GO" id="GO:0005615">
    <property type="term" value="C:extracellular space"/>
    <property type="evidence" value="ECO:0007669"/>
    <property type="project" value="UniProtKB-UniRule"/>
</dbReference>
<comment type="domain">
    <text evidence="3">The N-terminal region may be exposed to the interior of the granule, whereas the C-terminal portion may be embedded in the membrane. During phagocytosis and degranulation, proteases may be released and activated and cleave BPI at the junction of the N- and C-terminal portions of the molecule, providing controlled release of the N-terminal antibacterial fragment when bacteria are ingested.</text>
</comment>
<evidence type="ECO:0000256" key="4">
    <source>
        <dbReference type="SAM" id="SignalP"/>
    </source>
</evidence>
<evidence type="ECO:0000259" key="5">
    <source>
        <dbReference type="SMART" id="SM00328"/>
    </source>
</evidence>
<dbReference type="GO" id="GO:0050829">
    <property type="term" value="P:defense response to Gram-negative bacterium"/>
    <property type="evidence" value="ECO:0007669"/>
    <property type="project" value="UniProtKB-UniRule"/>
</dbReference>
<dbReference type="GO" id="GO:0008289">
    <property type="term" value="F:lipid binding"/>
    <property type="evidence" value="ECO:0007669"/>
    <property type="project" value="InterPro"/>
</dbReference>
<keyword evidence="3" id="KW-0325">Glycoprotein</keyword>
<dbReference type="GO" id="GO:0045087">
    <property type="term" value="P:innate immune response"/>
    <property type="evidence" value="ECO:0007669"/>
    <property type="project" value="UniProtKB-UniRule"/>
</dbReference>
<gene>
    <name evidence="8" type="primary">LOC115476020</name>
</gene>
<evidence type="ECO:0000256" key="2">
    <source>
        <dbReference type="ARBA" id="ARBA00023157"/>
    </source>
</evidence>
<dbReference type="SMART" id="SM00328">
    <property type="entry name" value="BPI1"/>
    <property type="match status" value="1"/>
</dbReference>
<reference evidence="8" key="1">
    <citation type="submission" date="2025-08" db="UniProtKB">
        <authorList>
            <consortium name="RefSeq"/>
        </authorList>
    </citation>
    <scope>IDENTIFICATION</scope>
</reference>
<evidence type="ECO:0000313" key="7">
    <source>
        <dbReference type="Proteomes" id="UP000515156"/>
    </source>
</evidence>
<keyword evidence="7" id="KW-1185">Reference proteome</keyword>
<dbReference type="FunCoup" id="A0A6P7YX43">
    <property type="interactions" value="19"/>
</dbReference>
<comment type="domain">
    <text evidence="3">The N- and C-terminal barrels adopt an identical fold despite having only 13% of conserved residues.</text>
</comment>
<dbReference type="GeneID" id="115476020"/>
<accession>A0A6P7YX43</accession>
<dbReference type="InterPro" id="IPR001124">
    <property type="entry name" value="Lipid-bd_serum_glycop_C"/>
</dbReference>
<evidence type="ECO:0000256" key="3">
    <source>
        <dbReference type="RuleBase" id="RU369039"/>
    </source>
</evidence>
<keyword evidence="3" id="KW-0964">Secreted</keyword>
<keyword evidence="3" id="KW-0929">Antimicrobial</keyword>
<evidence type="ECO:0000313" key="8">
    <source>
        <dbReference type="RefSeq" id="XP_030067989.1"/>
    </source>
</evidence>
<dbReference type="Pfam" id="PF01273">
    <property type="entry name" value="LBP_BPI_CETP"/>
    <property type="match status" value="1"/>
</dbReference>
<dbReference type="RefSeq" id="XP_030067989.1">
    <property type="nucleotide sequence ID" value="XM_030212129.1"/>
</dbReference>
<evidence type="ECO:0000259" key="6">
    <source>
        <dbReference type="SMART" id="SM00329"/>
    </source>
</evidence>
<comment type="subunit">
    <text evidence="3">Monomer. Homodimer; disulfide-linked.</text>
</comment>
<dbReference type="InterPro" id="IPR017943">
    <property type="entry name" value="Bactericidal_perm-incr_a/b_dom"/>
</dbReference>
<comment type="similarity">
    <text evidence="1">Belongs to the BPI/LBP/Plunc superfamily. BPI/LBP family.</text>
</comment>
<dbReference type="Pfam" id="PF02886">
    <property type="entry name" value="LBP_BPI_CETP_C"/>
    <property type="match status" value="1"/>
</dbReference>
<feature type="signal peptide" evidence="4">
    <location>
        <begin position="1"/>
        <end position="19"/>
    </location>
</feature>
<dbReference type="InterPro" id="IPR032942">
    <property type="entry name" value="BPI/LBP/Plunc"/>
</dbReference>
<dbReference type="AlphaFoldDB" id="A0A6P7YX43"/>
<comment type="function">
    <text evidence="3">The cytotoxic action of BPI is limited to many species of Gram-negative bacteria; this specificity may be explained by a strong affinity of the very basic N-terminal half for the negatively charged lipopolysaccharides that are unique to the Gram-negative bacterial outer envelope.</text>
</comment>
<dbReference type="Proteomes" id="UP000515156">
    <property type="component" value="Chromosome 8"/>
</dbReference>
<dbReference type="OrthoDB" id="9938407at2759"/>
<keyword evidence="3 4" id="KW-0732">Signal</keyword>